<dbReference type="EMBL" id="CAKOGL010000023">
    <property type="protein sequence ID" value="CAH2101083.1"/>
    <property type="molecule type" value="Genomic_DNA"/>
</dbReference>
<evidence type="ECO:0000256" key="1">
    <source>
        <dbReference type="SAM" id="MobiDB-lite"/>
    </source>
</evidence>
<keyword evidence="3" id="KW-1185">Reference proteome</keyword>
<proteinExistence type="predicted"/>
<comment type="caution">
    <text evidence="2">The sequence shown here is derived from an EMBL/GenBank/DDBJ whole genome shotgun (WGS) entry which is preliminary data.</text>
</comment>
<feature type="region of interest" description="Disordered" evidence="1">
    <location>
        <begin position="68"/>
        <end position="98"/>
    </location>
</feature>
<sequence>MPLCLREIDTNTGLCGKNSTLKRCRDKVSGTGEPINVKINYHGYLSDNEDENKKCLLPEMLNLKGKKKRLTKGAAKGNKRPIKKRKLLSESTTSESDKISIYSDSDIENFDDITDSDLDTIYIDDTI</sequence>
<dbReference type="Proteomes" id="UP001153954">
    <property type="component" value="Unassembled WGS sequence"/>
</dbReference>
<evidence type="ECO:0000313" key="2">
    <source>
        <dbReference type="EMBL" id="CAH2101083.1"/>
    </source>
</evidence>
<gene>
    <name evidence="2" type="ORF">EEDITHA_LOCUS15875</name>
</gene>
<accession>A0AAU9UPK0</accession>
<feature type="compositionally biased region" description="Basic residues" evidence="1">
    <location>
        <begin position="68"/>
        <end position="86"/>
    </location>
</feature>
<organism evidence="2 3">
    <name type="scientific">Euphydryas editha</name>
    <name type="common">Edith's checkerspot</name>
    <dbReference type="NCBI Taxonomy" id="104508"/>
    <lineage>
        <taxon>Eukaryota</taxon>
        <taxon>Metazoa</taxon>
        <taxon>Ecdysozoa</taxon>
        <taxon>Arthropoda</taxon>
        <taxon>Hexapoda</taxon>
        <taxon>Insecta</taxon>
        <taxon>Pterygota</taxon>
        <taxon>Neoptera</taxon>
        <taxon>Endopterygota</taxon>
        <taxon>Lepidoptera</taxon>
        <taxon>Glossata</taxon>
        <taxon>Ditrysia</taxon>
        <taxon>Papilionoidea</taxon>
        <taxon>Nymphalidae</taxon>
        <taxon>Nymphalinae</taxon>
        <taxon>Euphydryas</taxon>
    </lineage>
</organism>
<name>A0AAU9UPK0_EUPED</name>
<reference evidence="2" key="1">
    <citation type="submission" date="2022-03" db="EMBL/GenBank/DDBJ databases">
        <authorList>
            <person name="Tunstrom K."/>
        </authorList>
    </citation>
    <scope>NUCLEOTIDE SEQUENCE</scope>
</reference>
<evidence type="ECO:0000313" key="3">
    <source>
        <dbReference type="Proteomes" id="UP001153954"/>
    </source>
</evidence>
<protein>
    <submittedName>
        <fullName evidence="2">Uncharacterized protein</fullName>
    </submittedName>
</protein>
<dbReference type="AlphaFoldDB" id="A0AAU9UPK0"/>